<feature type="domain" description="UFSP1/2/DUB catalytic" evidence="3">
    <location>
        <begin position="209"/>
        <end position="411"/>
    </location>
</feature>
<evidence type="ECO:0000313" key="4">
    <source>
        <dbReference type="EMBL" id="RSH91764.1"/>
    </source>
</evidence>
<feature type="compositionally biased region" description="Gly residues" evidence="2">
    <location>
        <begin position="481"/>
        <end position="497"/>
    </location>
</feature>
<feature type="compositionally biased region" description="Low complexity" evidence="2">
    <location>
        <begin position="431"/>
        <end position="459"/>
    </location>
</feature>
<dbReference type="OrthoDB" id="288987at2759"/>
<dbReference type="Proteomes" id="UP000279259">
    <property type="component" value="Unassembled WGS sequence"/>
</dbReference>
<dbReference type="Pfam" id="PF07910">
    <property type="entry name" value="Peptidase_C78"/>
    <property type="match status" value="1"/>
</dbReference>
<gene>
    <name evidence="4" type="ORF">EHS25_009133</name>
</gene>
<dbReference type="InterPro" id="IPR012462">
    <property type="entry name" value="UFSP1/2_DUB_cat"/>
</dbReference>
<name>A0A427YKY7_9TREE</name>
<dbReference type="GO" id="GO:0016787">
    <property type="term" value="F:hydrolase activity"/>
    <property type="evidence" value="ECO:0007669"/>
    <property type="project" value="UniProtKB-KW"/>
</dbReference>
<comment type="caution">
    <text evidence="4">The sequence shown here is derived from an EMBL/GenBank/DDBJ whole genome shotgun (WGS) entry which is preliminary data.</text>
</comment>
<keyword evidence="1" id="KW-0378">Hydrolase</keyword>
<feature type="region of interest" description="Disordered" evidence="2">
    <location>
        <begin position="526"/>
        <end position="551"/>
    </location>
</feature>
<dbReference type="EMBL" id="RSCD01000007">
    <property type="protein sequence ID" value="RSH91764.1"/>
    <property type="molecule type" value="Genomic_DNA"/>
</dbReference>
<feature type="region of interest" description="Disordered" evidence="2">
    <location>
        <begin position="422"/>
        <end position="510"/>
    </location>
</feature>
<evidence type="ECO:0000256" key="2">
    <source>
        <dbReference type="SAM" id="MobiDB-lite"/>
    </source>
</evidence>
<dbReference type="AlphaFoldDB" id="A0A427YKY7"/>
<protein>
    <recommendedName>
        <fullName evidence="3">UFSP1/2/DUB catalytic domain-containing protein</fullName>
    </recommendedName>
</protein>
<evidence type="ECO:0000259" key="3">
    <source>
        <dbReference type="Pfam" id="PF07910"/>
    </source>
</evidence>
<accession>A0A427YKY7</accession>
<sequence length="583" mass="63149">MPVCPVCQEQQDADVTAFNHHVNAHFEGGAEGAEGARSGLKAHQGVIGAKVEPDHIEVLDDEVDCPICGYPLGAVSLPERETHVKACMDPDGSRRDADVDADADADSQAGEYDFAHPNGQADADESVQPEWDGPARPGGWTEWVSRKTERGDKWWDPVAGDVKDLPSNFSPGLVLVMEKMLETCVHQGATRSAVLSQDAVYIRGVWGFDMGWGCGYRNALMLLSALILFHPSYASLFSRESNGSDPSLRRVQGWLQEAWTGGWDPDGRLHFRGRVLGTRKWIGTSDLYTMFSYKGVPCALYDFPKPKTKSGRPAHAALQAWVKRYFSDEHSAVAEPVSEPKADGAQNQHRTAFDGTAVRRSHKLPLILQHSGHSRTIVGYEETARGDINLLLFDPGKKSVPTEIRNAGIDQLELQRQRNHLAAPSAPPLRTGNSTSSFSSASTRQSAAVSSSHESLSFSPPYHSGGDNFVSLPDQPVQRGAGAGGAGGAGWASGLKGGSTSVQLEEDEEMDEEGWVRKKAKKIAKKAKDKGRGVAGGLGVEQDPSRGKDKSHAEYQILAFTGGPLLPESERIRRKIITSTVVR</sequence>
<evidence type="ECO:0000313" key="5">
    <source>
        <dbReference type="Proteomes" id="UP000279259"/>
    </source>
</evidence>
<dbReference type="Gene3D" id="3.90.70.130">
    <property type="match status" value="1"/>
</dbReference>
<evidence type="ECO:0000256" key="1">
    <source>
        <dbReference type="ARBA" id="ARBA00022801"/>
    </source>
</evidence>
<feature type="region of interest" description="Disordered" evidence="2">
    <location>
        <begin position="109"/>
        <end position="142"/>
    </location>
</feature>
<dbReference type="STRING" id="1890683.A0A427YKY7"/>
<keyword evidence="5" id="KW-1185">Reference proteome</keyword>
<proteinExistence type="predicted"/>
<organism evidence="4 5">
    <name type="scientific">Saitozyma podzolica</name>
    <dbReference type="NCBI Taxonomy" id="1890683"/>
    <lineage>
        <taxon>Eukaryota</taxon>
        <taxon>Fungi</taxon>
        <taxon>Dikarya</taxon>
        <taxon>Basidiomycota</taxon>
        <taxon>Agaricomycotina</taxon>
        <taxon>Tremellomycetes</taxon>
        <taxon>Tremellales</taxon>
        <taxon>Trimorphomycetaceae</taxon>
        <taxon>Saitozyma</taxon>
    </lineage>
</organism>
<reference evidence="4 5" key="1">
    <citation type="submission" date="2018-11" db="EMBL/GenBank/DDBJ databases">
        <title>Genome sequence of Saitozyma podzolica DSM 27192.</title>
        <authorList>
            <person name="Aliyu H."/>
            <person name="Gorte O."/>
            <person name="Ochsenreither K."/>
        </authorList>
    </citation>
    <scope>NUCLEOTIDE SEQUENCE [LARGE SCALE GENOMIC DNA]</scope>
    <source>
        <strain evidence="4 5">DSM 27192</strain>
    </source>
</reference>